<evidence type="ECO:0000313" key="4">
    <source>
        <dbReference type="Proteomes" id="UP000545761"/>
    </source>
</evidence>
<feature type="transmembrane region" description="Helical" evidence="2">
    <location>
        <begin position="35"/>
        <end position="53"/>
    </location>
</feature>
<sequence length="112" mass="12303">MPGRLAVPDLQAAHARPHTPCGSLRRPTVNIGKRNYGLLAIALAIVLVGALALGLPLSTLVLLGIVLLCPLMMFFMMRGMHDGSGQDTDQADRPRFHDHHTGPRRPWRARPR</sequence>
<feature type="compositionally biased region" description="Basic and acidic residues" evidence="1">
    <location>
        <begin position="90"/>
        <end position="101"/>
    </location>
</feature>
<keyword evidence="2" id="KW-1133">Transmembrane helix</keyword>
<keyword evidence="2" id="KW-0812">Transmembrane</keyword>
<feature type="region of interest" description="Disordered" evidence="1">
    <location>
        <begin position="1"/>
        <end position="21"/>
    </location>
</feature>
<organism evidence="3 4">
    <name type="scientific">Streptomyces himalayensis subsp. himalayensis</name>
    <dbReference type="NCBI Taxonomy" id="2756131"/>
    <lineage>
        <taxon>Bacteria</taxon>
        <taxon>Bacillati</taxon>
        <taxon>Actinomycetota</taxon>
        <taxon>Actinomycetes</taxon>
        <taxon>Kitasatosporales</taxon>
        <taxon>Streptomycetaceae</taxon>
        <taxon>Streptomyces</taxon>
        <taxon>Streptomyces himalayensis</taxon>
    </lineage>
</organism>
<dbReference type="AlphaFoldDB" id="A0A7W0IB91"/>
<evidence type="ECO:0000313" key="3">
    <source>
        <dbReference type="EMBL" id="MBA2948904.1"/>
    </source>
</evidence>
<keyword evidence="2" id="KW-0472">Membrane</keyword>
<dbReference type="InterPro" id="IPR021682">
    <property type="entry name" value="DUF2933"/>
</dbReference>
<feature type="transmembrane region" description="Helical" evidence="2">
    <location>
        <begin position="59"/>
        <end position="77"/>
    </location>
</feature>
<feature type="region of interest" description="Disordered" evidence="1">
    <location>
        <begin position="83"/>
        <end position="112"/>
    </location>
</feature>
<evidence type="ECO:0000256" key="1">
    <source>
        <dbReference type="SAM" id="MobiDB-lite"/>
    </source>
</evidence>
<proteinExistence type="predicted"/>
<feature type="compositionally biased region" description="Basic residues" evidence="1">
    <location>
        <begin position="102"/>
        <end position="112"/>
    </location>
</feature>
<protein>
    <submittedName>
        <fullName evidence="3">DUF2933 domain-containing protein</fullName>
    </submittedName>
</protein>
<comment type="caution">
    <text evidence="3">The sequence shown here is derived from an EMBL/GenBank/DDBJ whole genome shotgun (WGS) entry which is preliminary data.</text>
</comment>
<reference evidence="3 4" key="1">
    <citation type="submission" date="2020-07" db="EMBL/GenBank/DDBJ databases">
        <title>Streptomyces isolated from Indian soil.</title>
        <authorList>
            <person name="Mandal S."/>
            <person name="Maiti P.K."/>
        </authorList>
    </citation>
    <scope>NUCLEOTIDE SEQUENCE [LARGE SCALE GENOMIC DNA]</scope>
    <source>
        <strain evidence="3 4">PSKA28</strain>
    </source>
</reference>
<accession>A0A7W0IB91</accession>
<dbReference type="Proteomes" id="UP000545761">
    <property type="component" value="Unassembled WGS sequence"/>
</dbReference>
<dbReference type="Pfam" id="PF11666">
    <property type="entry name" value="DUF2933"/>
    <property type="match status" value="1"/>
</dbReference>
<gene>
    <name evidence="3" type="ORF">H1D24_24570</name>
</gene>
<evidence type="ECO:0000256" key="2">
    <source>
        <dbReference type="SAM" id="Phobius"/>
    </source>
</evidence>
<dbReference type="EMBL" id="JACEHE010000015">
    <property type="protein sequence ID" value="MBA2948904.1"/>
    <property type="molecule type" value="Genomic_DNA"/>
</dbReference>
<name>A0A7W0IB91_9ACTN</name>